<dbReference type="GO" id="GO:0019693">
    <property type="term" value="P:ribose phosphate metabolic process"/>
    <property type="evidence" value="ECO:0007669"/>
    <property type="project" value="TreeGrafter"/>
</dbReference>
<dbReference type="CDD" id="cd18887">
    <property type="entry name" value="NUDIX_UGPPase_Nudt14"/>
    <property type="match status" value="1"/>
</dbReference>
<keyword evidence="4" id="KW-0963">Cytoplasm</keyword>
<dbReference type="GO" id="GO:0008768">
    <property type="term" value="F:UDP-sugar diphosphatase activity"/>
    <property type="evidence" value="ECO:0007669"/>
    <property type="project" value="UniProtKB-EC"/>
</dbReference>
<organism evidence="13">
    <name type="scientific">Graphocephala atropunctata</name>
    <dbReference type="NCBI Taxonomy" id="36148"/>
    <lineage>
        <taxon>Eukaryota</taxon>
        <taxon>Metazoa</taxon>
        <taxon>Ecdysozoa</taxon>
        <taxon>Arthropoda</taxon>
        <taxon>Hexapoda</taxon>
        <taxon>Insecta</taxon>
        <taxon>Pterygota</taxon>
        <taxon>Neoptera</taxon>
        <taxon>Paraneoptera</taxon>
        <taxon>Hemiptera</taxon>
        <taxon>Auchenorrhyncha</taxon>
        <taxon>Membracoidea</taxon>
        <taxon>Cicadellidae</taxon>
        <taxon>Cicadellinae</taxon>
        <taxon>Cicadellini</taxon>
        <taxon>Graphocephala</taxon>
    </lineage>
</organism>
<dbReference type="AlphaFoldDB" id="A0A1B6KJQ1"/>
<dbReference type="InterPro" id="IPR000086">
    <property type="entry name" value="NUDIX_hydrolase_dom"/>
</dbReference>
<evidence type="ECO:0000256" key="7">
    <source>
        <dbReference type="ARBA" id="ARBA00051086"/>
    </source>
</evidence>
<comment type="catalytic activity">
    <reaction evidence="7">
        <text>UDP-sugar + H2O = UMP + alpha-D-aldose 1-phosphate.</text>
        <dbReference type="EC" id="3.6.1.45"/>
    </reaction>
</comment>
<comment type="subcellular location">
    <subcellularLocation>
        <location evidence="2">Cytoplasm</location>
    </subcellularLocation>
</comment>
<evidence type="ECO:0000256" key="2">
    <source>
        <dbReference type="ARBA" id="ARBA00004496"/>
    </source>
</evidence>
<dbReference type="EC" id="3.6.1.45" evidence="9"/>
<evidence type="ECO:0000256" key="1">
    <source>
        <dbReference type="ARBA" id="ARBA00001946"/>
    </source>
</evidence>
<comment type="function">
    <text evidence="8">Hydrolyzes UDP-glucose to glucose 1-phosphate and UMP and ADP-ribose to ribose 5-phosphate and AMP. The physiological substrate is probably UDP-glucose. Poor activity on other substrates such as ADP-glucose, CDP-glucose, GDP-glucose and GDP-mannose.</text>
</comment>
<dbReference type="FunFam" id="3.90.79.10:FF:000035">
    <property type="entry name" value="Uridine diphosphate glucose pyrophosphatase"/>
    <property type="match status" value="1"/>
</dbReference>
<evidence type="ECO:0000256" key="5">
    <source>
        <dbReference type="ARBA" id="ARBA00022801"/>
    </source>
</evidence>
<dbReference type="PANTHER" id="PTHR11839:SF15">
    <property type="entry name" value="URIDINE DIPHOSPHATE GLUCOSE PYROPHOSPHATASE NUDT14"/>
    <property type="match status" value="1"/>
</dbReference>
<dbReference type="GO" id="GO:0006753">
    <property type="term" value="P:nucleoside phosphate metabolic process"/>
    <property type="evidence" value="ECO:0007669"/>
    <property type="project" value="TreeGrafter"/>
</dbReference>
<dbReference type="PANTHER" id="PTHR11839">
    <property type="entry name" value="UDP/ADP-SUGAR PYROPHOSPHATASE"/>
    <property type="match status" value="1"/>
</dbReference>
<evidence type="ECO:0000256" key="8">
    <source>
        <dbReference type="ARBA" id="ARBA00054674"/>
    </source>
</evidence>
<evidence type="ECO:0000256" key="11">
    <source>
        <dbReference type="ARBA" id="ARBA00080475"/>
    </source>
</evidence>
<sequence length="209" mass="23795">MFNLSNASISKTIDSKYVKPFSINYTLNGFKKTWDLIETHNSVSIVIYNYTRNVLVFVKQFRPGVYINSIPEEDRVNPIDTNKYPSSLGVTIELCAGIIDKDKPLEQIAREEVLEECGYDVPLDKIKKVKSYRGAVGFAGEHQSLFYAEVTDDMKVSRGGGVTEEGEFVEVVEKTLPEAKQMLNEDTFNSPPEFLYALLWVFHYIFPNV</sequence>
<keyword evidence="5" id="KW-0378">Hydrolase</keyword>
<evidence type="ECO:0000256" key="10">
    <source>
        <dbReference type="ARBA" id="ARBA00071467"/>
    </source>
</evidence>
<dbReference type="PROSITE" id="PS51462">
    <property type="entry name" value="NUDIX"/>
    <property type="match status" value="1"/>
</dbReference>
<dbReference type="SUPFAM" id="SSF55811">
    <property type="entry name" value="Nudix"/>
    <property type="match status" value="1"/>
</dbReference>
<accession>A0A1B6KJQ1</accession>
<evidence type="ECO:0000256" key="4">
    <source>
        <dbReference type="ARBA" id="ARBA00022490"/>
    </source>
</evidence>
<name>A0A1B6KJQ1_9HEMI</name>
<keyword evidence="6" id="KW-0460">Magnesium</keyword>
<reference evidence="13" key="1">
    <citation type="submission" date="2015-11" db="EMBL/GenBank/DDBJ databases">
        <title>De novo transcriptome assembly of four potential Pierce s Disease insect vectors from Arizona vineyards.</title>
        <authorList>
            <person name="Tassone E.E."/>
        </authorList>
    </citation>
    <scope>NUCLEOTIDE SEQUENCE</scope>
</reference>
<dbReference type="NCBIfam" id="TIGR00052">
    <property type="entry name" value="nudix-type nucleoside diphosphatase, YffH/AdpP family"/>
    <property type="match status" value="1"/>
</dbReference>
<evidence type="ECO:0000256" key="6">
    <source>
        <dbReference type="ARBA" id="ARBA00022842"/>
    </source>
</evidence>
<evidence type="ECO:0000256" key="3">
    <source>
        <dbReference type="ARBA" id="ARBA00011738"/>
    </source>
</evidence>
<protein>
    <recommendedName>
        <fullName evidence="10">Uridine diphosphate glucose pyrophosphatase NUDT14</fullName>
        <ecNumber evidence="9">3.6.1.45</ecNumber>
    </recommendedName>
    <alternativeName>
        <fullName evidence="11">Nucleoside diphosphate-linked moiety X motif 14</fullName>
    </alternativeName>
</protein>
<dbReference type="GO" id="GO:0046872">
    <property type="term" value="F:metal ion binding"/>
    <property type="evidence" value="ECO:0007669"/>
    <property type="project" value="InterPro"/>
</dbReference>
<dbReference type="Gene3D" id="3.90.79.10">
    <property type="entry name" value="Nucleoside Triphosphate Pyrophosphohydrolase"/>
    <property type="match status" value="1"/>
</dbReference>
<evidence type="ECO:0000313" key="13">
    <source>
        <dbReference type="EMBL" id="JAT11692.1"/>
    </source>
</evidence>
<proteinExistence type="predicted"/>
<feature type="domain" description="Nudix hydrolase" evidence="12">
    <location>
        <begin position="38"/>
        <end position="196"/>
    </location>
</feature>
<evidence type="ECO:0000256" key="9">
    <source>
        <dbReference type="ARBA" id="ARBA00066480"/>
    </source>
</evidence>
<dbReference type="InterPro" id="IPR015797">
    <property type="entry name" value="NUDIX_hydrolase-like_dom_sf"/>
</dbReference>
<comment type="cofactor">
    <cofactor evidence="1">
        <name>Mg(2+)</name>
        <dbReference type="ChEBI" id="CHEBI:18420"/>
    </cofactor>
</comment>
<dbReference type="EMBL" id="GEBQ01028285">
    <property type="protein sequence ID" value="JAT11692.1"/>
    <property type="molecule type" value="Transcribed_RNA"/>
</dbReference>
<dbReference type="GO" id="GO:0005737">
    <property type="term" value="C:cytoplasm"/>
    <property type="evidence" value="ECO:0007669"/>
    <property type="project" value="UniProtKB-SubCell"/>
</dbReference>
<dbReference type="InterPro" id="IPR004385">
    <property type="entry name" value="NDP_pyrophosphatase"/>
</dbReference>
<gene>
    <name evidence="13" type="ORF">g.45016</name>
</gene>
<evidence type="ECO:0000259" key="12">
    <source>
        <dbReference type="PROSITE" id="PS51462"/>
    </source>
</evidence>
<comment type="subunit">
    <text evidence="3">Homodimer.</text>
</comment>